<dbReference type="GO" id="GO:1905786">
    <property type="term" value="P:positive regulation of anaphase-promoting complex-dependent catabolic process"/>
    <property type="evidence" value="ECO:0007669"/>
    <property type="project" value="TreeGrafter"/>
</dbReference>
<reference evidence="6 7" key="1">
    <citation type="journal article" date="2013" name="Curr. Biol.">
        <title>The Genome of the Foraminiferan Reticulomyxa filosa.</title>
        <authorList>
            <person name="Glockner G."/>
            <person name="Hulsmann N."/>
            <person name="Schleicher M."/>
            <person name="Noegel A.A."/>
            <person name="Eichinger L."/>
            <person name="Gallinger C."/>
            <person name="Pawlowski J."/>
            <person name="Sierra R."/>
            <person name="Euteneuer U."/>
            <person name="Pillet L."/>
            <person name="Moustafa A."/>
            <person name="Platzer M."/>
            <person name="Groth M."/>
            <person name="Szafranski K."/>
            <person name="Schliwa M."/>
        </authorList>
    </citation>
    <scope>NUCLEOTIDE SEQUENCE [LARGE SCALE GENOMIC DNA]</scope>
</reference>
<keyword evidence="5" id="KW-1133">Transmembrane helix</keyword>
<feature type="compositionally biased region" description="Low complexity" evidence="4">
    <location>
        <begin position="356"/>
        <end position="404"/>
    </location>
</feature>
<feature type="compositionally biased region" description="Low complexity" evidence="4">
    <location>
        <begin position="446"/>
        <end position="459"/>
    </location>
</feature>
<evidence type="ECO:0000256" key="1">
    <source>
        <dbReference type="ARBA" id="ARBA00022574"/>
    </source>
</evidence>
<keyword evidence="5" id="KW-0812">Transmembrane</keyword>
<keyword evidence="7" id="KW-1185">Reference proteome</keyword>
<dbReference type="Gene3D" id="2.130.10.10">
    <property type="entry name" value="YVTN repeat-like/Quinoprotein amine dehydrogenase"/>
    <property type="match status" value="1"/>
</dbReference>
<keyword evidence="3" id="KW-0131">Cell cycle</keyword>
<dbReference type="AlphaFoldDB" id="X6P002"/>
<keyword evidence="5" id="KW-0472">Membrane</keyword>
<dbReference type="GO" id="GO:0010997">
    <property type="term" value="F:anaphase-promoting complex binding"/>
    <property type="evidence" value="ECO:0007669"/>
    <property type="project" value="InterPro"/>
</dbReference>
<dbReference type="InterPro" id="IPR015943">
    <property type="entry name" value="WD40/YVTN_repeat-like_dom_sf"/>
</dbReference>
<evidence type="ECO:0000256" key="2">
    <source>
        <dbReference type="ARBA" id="ARBA00022737"/>
    </source>
</evidence>
<dbReference type="OrthoDB" id="10263272at2759"/>
<dbReference type="GO" id="GO:1990757">
    <property type="term" value="F:ubiquitin ligase activator activity"/>
    <property type="evidence" value="ECO:0007669"/>
    <property type="project" value="TreeGrafter"/>
</dbReference>
<dbReference type="Proteomes" id="UP000023152">
    <property type="component" value="Unassembled WGS sequence"/>
</dbReference>
<dbReference type="InterPro" id="IPR033010">
    <property type="entry name" value="Cdc20/Fizzy"/>
</dbReference>
<name>X6P002_RETFI</name>
<feature type="region of interest" description="Disordered" evidence="4">
    <location>
        <begin position="352"/>
        <end position="406"/>
    </location>
</feature>
<feature type="region of interest" description="Disordered" evidence="4">
    <location>
        <begin position="442"/>
        <end position="471"/>
    </location>
</feature>
<evidence type="ECO:0000313" key="6">
    <source>
        <dbReference type="EMBL" id="ETO31394.1"/>
    </source>
</evidence>
<feature type="transmembrane region" description="Helical" evidence="5">
    <location>
        <begin position="159"/>
        <end position="178"/>
    </location>
</feature>
<gene>
    <name evidence="6" type="ORF">RFI_05728</name>
</gene>
<dbReference type="GO" id="GO:0005680">
    <property type="term" value="C:anaphase-promoting complex"/>
    <property type="evidence" value="ECO:0007669"/>
    <property type="project" value="TreeGrafter"/>
</dbReference>
<organism evidence="6 7">
    <name type="scientific">Reticulomyxa filosa</name>
    <dbReference type="NCBI Taxonomy" id="46433"/>
    <lineage>
        <taxon>Eukaryota</taxon>
        <taxon>Sar</taxon>
        <taxon>Rhizaria</taxon>
        <taxon>Retaria</taxon>
        <taxon>Foraminifera</taxon>
        <taxon>Monothalamids</taxon>
        <taxon>Reticulomyxidae</taxon>
        <taxon>Reticulomyxa</taxon>
    </lineage>
</organism>
<evidence type="ECO:0000256" key="4">
    <source>
        <dbReference type="SAM" id="MobiDB-lite"/>
    </source>
</evidence>
<dbReference type="PANTHER" id="PTHR19918">
    <property type="entry name" value="CELL DIVISION CYCLE 20 CDC20 FIZZY -RELATED"/>
    <property type="match status" value="1"/>
</dbReference>
<sequence>MLINTIAPEKRAGKQLATIDLNKDKVFESPPQAKHMFSDSGNKGVCKEDSERLTHSCGDVSRYQSKTKTYGLLSPIHSPFTNSLLSCKYSERLTSPRRHKNTCVVKKTCDEISCFKSPLRTNGRMRDKEFQKQLNSGPISSTFHKHPFSEPRAIVGDRYWLFFFLHVYIYIYTFLFVVHDAKSAKKKKHKHNFKKIRFVPERFDCNLNMYESFLIKSPQQRLKTKWTDNNASKCNAIGSSVNNNSPTNNSTQQCDDNLVSPQLIASQQQAHRTYTHLLQAELLGTSEATTAFKIADEENIDPLGFASSRYDHSSIQSLSVVMANMTLDPSFSSGNLTSSHGMGMEMIDVITSPTRDTNNNNNNSNNNNNNNDNNHNNSTNNNNTNNNNSNNNSNDNSATNDNTNLTPNETALHFRFHHPNCPCYNIRSYLPIQNILRRKLTKESRTNTNDGSNSSDDTSVTPTNGPVDTTGNAQDGLHLECCCDQITSNLSESYILIHSSLQKKTKVLLEGCSFSPKQKTWIYNCGFFFNSDVNNENVVDEISYSITPIKVSSQAALLTKPKKTRSIAKSPFKVLDAPQLYDDFYLNLVDWSSQNILAVGLRECVYLWSAFTSKVTKLVDLSGHAICGNVSSHQKKQDEDLVCSVAWNRKVLYFYEKH</sequence>
<keyword evidence="2" id="KW-0677">Repeat</keyword>
<protein>
    <submittedName>
        <fullName evidence="6">WD40 repeat-containing protein</fullName>
    </submittedName>
</protein>
<evidence type="ECO:0000313" key="7">
    <source>
        <dbReference type="Proteomes" id="UP000023152"/>
    </source>
</evidence>
<dbReference type="PANTHER" id="PTHR19918:SF1">
    <property type="entry name" value="FIZZY-RELATED PROTEIN HOMOLOG"/>
    <property type="match status" value="1"/>
</dbReference>
<evidence type="ECO:0000256" key="3">
    <source>
        <dbReference type="ARBA" id="ARBA00023306"/>
    </source>
</evidence>
<keyword evidence="1" id="KW-0853">WD repeat</keyword>
<proteinExistence type="predicted"/>
<comment type="caution">
    <text evidence="6">The sequence shown here is derived from an EMBL/GenBank/DDBJ whole genome shotgun (WGS) entry which is preliminary data.</text>
</comment>
<dbReference type="EMBL" id="ASPP01004960">
    <property type="protein sequence ID" value="ETO31394.1"/>
    <property type="molecule type" value="Genomic_DNA"/>
</dbReference>
<feature type="compositionally biased region" description="Polar residues" evidence="4">
    <location>
        <begin position="460"/>
        <end position="471"/>
    </location>
</feature>
<dbReference type="GO" id="GO:0031145">
    <property type="term" value="P:anaphase-promoting complex-dependent catabolic process"/>
    <property type="evidence" value="ECO:0007669"/>
    <property type="project" value="TreeGrafter"/>
</dbReference>
<evidence type="ECO:0000256" key="5">
    <source>
        <dbReference type="SAM" id="Phobius"/>
    </source>
</evidence>
<accession>X6P002</accession>